<evidence type="ECO:0000313" key="2">
    <source>
        <dbReference type="Proteomes" id="UP000004358"/>
    </source>
</evidence>
<accession>A3ZRE2</accession>
<name>A3ZRE2_9BACT</name>
<dbReference type="Proteomes" id="UP000004358">
    <property type="component" value="Unassembled WGS sequence"/>
</dbReference>
<protein>
    <submittedName>
        <fullName evidence="1">Uncharacterized protein</fullName>
    </submittedName>
</protein>
<dbReference type="STRING" id="314230.DSM3645_11861"/>
<evidence type="ECO:0000313" key="1">
    <source>
        <dbReference type="EMBL" id="EAQ80711.1"/>
    </source>
</evidence>
<dbReference type="HOGENOM" id="CLU_3285718_0_0_0"/>
<comment type="caution">
    <text evidence="1">The sequence shown here is derived from an EMBL/GenBank/DDBJ whole genome shotgun (WGS) entry which is preliminary data.</text>
</comment>
<organism evidence="1 2">
    <name type="scientific">Blastopirellula marina DSM 3645</name>
    <dbReference type="NCBI Taxonomy" id="314230"/>
    <lineage>
        <taxon>Bacteria</taxon>
        <taxon>Pseudomonadati</taxon>
        <taxon>Planctomycetota</taxon>
        <taxon>Planctomycetia</taxon>
        <taxon>Pirellulales</taxon>
        <taxon>Pirellulaceae</taxon>
        <taxon>Blastopirellula</taxon>
    </lineage>
</organism>
<dbReference type="EMBL" id="AANZ01000007">
    <property type="protein sequence ID" value="EAQ80711.1"/>
    <property type="molecule type" value="Genomic_DNA"/>
</dbReference>
<gene>
    <name evidence="1" type="ORF">DSM3645_11861</name>
</gene>
<proteinExistence type="predicted"/>
<sequence length="40" mass="4595">MESLLECQKLAVAPHGCYDCDQQNRGRFKLQNAMPEANER</sequence>
<dbReference type="AlphaFoldDB" id="A3ZRE2"/>
<reference evidence="1 2" key="1">
    <citation type="submission" date="2006-02" db="EMBL/GenBank/DDBJ databases">
        <authorList>
            <person name="Amann R."/>
            <person name="Ferriera S."/>
            <person name="Johnson J."/>
            <person name="Kravitz S."/>
            <person name="Halpern A."/>
            <person name="Remington K."/>
            <person name="Beeson K."/>
            <person name="Tran B."/>
            <person name="Rogers Y.-H."/>
            <person name="Friedman R."/>
            <person name="Venter J.C."/>
        </authorList>
    </citation>
    <scope>NUCLEOTIDE SEQUENCE [LARGE SCALE GENOMIC DNA]</scope>
    <source>
        <strain evidence="1 2">DSM 3645</strain>
    </source>
</reference>